<feature type="signal peptide" evidence="1">
    <location>
        <begin position="1"/>
        <end position="23"/>
    </location>
</feature>
<dbReference type="PROSITE" id="PS51257">
    <property type="entry name" value="PROKAR_LIPOPROTEIN"/>
    <property type="match status" value="1"/>
</dbReference>
<evidence type="ECO:0000259" key="2">
    <source>
        <dbReference type="Pfam" id="PF03886"/>
    </source>
</evidence>
<dbReference type="SUPFAM" id="SSF159594">
    <property type="entry name" value="XCC0632-like"/>
    <property type="match status" value="1"/>
</dbReference>
<reference evidence="3 4" key="1">
    <citation type="journal article" date="2020" name="Int. J. Syst. Evol. Microbiol.">
        <title>Novel acetic acid bacteria from cider fermentations: Acetobacter conturbans sp. nov. and Acetobacter fallax sp. nov.</title>
        <authorList>
            <person name="Sombolestani A.S."/>
            <person name="Cleenwerck I."/>
            <person name="Cnockaert M."/>
            <person name="Borremans W."/>
            <person name="Wieme A.D."/>
            <person name="De Vuyst L."/>
            <person name="Vandamme P."/>
        </authorList>
    </citation>
    <scope>NUCLEOTIDE SEQUENCE [LARGE SCALE GENOMIC DNA]</scope>
    <source>
        <strain evidence="3 4">LMG 30640</strain>
    </source>
</reference>
<name>A0ABX0JP32_9PROT</name>
<dbReference type="EMBL" id="WOTB01000008">
    <property type="protein sequence ID" value="NHN84552.1"/>
    <property type="molecule type" value="Genomic_DNA"/>
</dbReference>
<feature type="domain" description="ABC-type transport auxiliary lipoprotein component" evidence="2">
    <location>
        <begin position="52"/>
        <end position="197"/>
    </location>
</feature>
<evidence type="ECO:0000313" key="3">
    <source>
        <dbReference type="EMBL" id="NHN84552.1"/>
    </source>
</evidence>
<dbReference type="InterPro" id="IPR005586">
    <property type="entry name" value="ABC_trans_aux"/>
</dbReference>
<dbReference type="Gene3D" id="3.40.50.10610">
    <property type="entry name" value="ABC-type transport auxiliary lipoprotein component"/>
    <property type="match status" value="1"/>
</dbReference>
<dbReference type="Proteomes" id="UP000635278">
    <property type="component" value="Unassembled WGS sequence"/>
</dbReference>
<keyword evidence="1" id="KW-0732">Signal</keyword>
<organism evidence="3 4">
    <name type="scientific">Acetobacter musti</name>
    <dbReference type="NCBI Taxonomy" id="864732"/>
    <lineage>
        <taxon>Bacteria</taxon>
        <taxon>Pseudomonadati</taxon>
        <taxon>Pseudomonadota</taxon>
        <taxon>Alphaproteobacteria</taxon>
        <taxon>Acetobacterales</taxon>
        <taxon>Acetobacteraceae</taxon>
        <taxon>Acetobacter</taxon>
    </lineage>
</organism>
<evidence type="ECO:0000256" key="1">
    <source>
        <dbReference type="SAM" id="SignalP"/>
    </source>
</evidence>
<feature type="chain" id="PRO_5045696275" description="ABC-type transport auxiliary lipoprotein component domain-containing protein" evidence="1">
    <location>
        <begin position="24"/>
        <end position="209"/>
    </location>
</feature>
<gene>
    <name evidence="3" type="ORF">GOB93_07825</name>
</gene>
<comment type="caution">
    <text evidence="3">The sequence shown here is derived from an EMBL/GenBank/DDBJ whole genome shotgun (WGS) entry which is preliminary data.</text>
</comment>
<dbReference type="Pfam" id="PF03886">
    <property type="entry name" value="ABC_trans_aux"/>
    <property type="match status" value="1"/>
</dbReference>
<accession>A0ABX0JP32</accession>
<evidence type="ECO:0000313" key="4">
    <source>
        <dbReference type="Proteomes" id="UP000635278"/>
    </source>
</evidence>
<sequence>MKTATRVALAASLMTTLAVSLTACSSSSPSLYTLAPVAGPLQPVPLGFTTPNLLPSVIEVRKPTIAGALDRDRIVLSDSGYKLRVSATDSWSGPLIDQIPHVLAQDLAQRLPGISLFVQDDATATTPQAYVELVITRFARDDANNAVLEAQVAVHREDSDAPKISRTILLKTPAPGDTGAMVSALSTLLGQASDQIAAQIRALPPAQSQ</sequence>
<proteinExistence type="predicted"/>
<protein>
    <recommendedName>
        <fullName evidence="2">ABC-type transport auxiliary lipoprotein component domain-containing protein</fullName>
    </recommendedName>
</protein>
<keyword evidence="4" id="KW-1185">Reference proteome</keyword>